<keyword evidence="2" id="KW-0090">Biological rhythms</keyword>
<dbReference type="InterPro" id="IPR010562">
    <property type="entry name" value="Haemolymph_juvenile_hormone-bd"/>
</dbReference>
<evidence type="ECO:0000256" key="1">
    <source>
        <dbReference type="ARBA" id="ARBA00022729"/>
    </source>
</evidence>
<evidence type="ECO:0000256" key="2">
    <source>
        <dbReference type="ARBA" id="ARBA00023108"/>
    </source>
</evidence>
<evidence type="ECO:0008006" key="6">
    <source>
        <dbReference type="Google" id="ProtNLM"/>
    </source>
</evidence>
<dbReference type="GO" id="GO:0005615">
    <property type="term" value="C:extracellular space"/>
    <property type="evidence" value="ECO:0007669"/>
    <property type="project" value="TreeGrafter"/>
</dbReference>
<dbReference type="EMBL" id="VTPC01001983">
    <property type="protein sequence ID" value="KAF2900822.1"/>
    <property type="molecule type" value="Genomic_DNA"/>
</dbReference>
<dbReference type="PANTHER" id="PTHR11008:SF32">
    <property type="entry name" value="CIRCADIAN CLOCK-CONTROLLED PROTEIN DAYWAKE-RELATED"/>
    <property type="match status" value="1"/>
</dbReference>
<name>A0A8K0GGF7_IGNLU</name>
<dbReference type="Gene3D" id="3.15.10.30">
    <property type="entry name" value="Haemolymph juvenile hormone binding protein"/>
    <property type="match status" value="1"/>
</dbReference>
<dbReference type="Proteomes" id="UP000801492">
    <property type="component" value="Unassembled WGS sequence"/>
</dbReference>
<protein>
    <recommendedName>
        <fullName evidence="6">Protein takeout</fullName>
    </recommendedName>
</protein>
<dbReference type="InterPro" id="IPR038606">
    <property type="entry name" value="To_sf"/>
</dbReference>
<dbReference type="GO" id="GO:0007623">
    <property type="term" value="P:circadian rhythm"/>
    <property type="evidence" value="ECO:0007669"/>
    <property type="project" value="UniProtKB-ARBA"/>
</dbReference>
<proteinExistence type="inferred from homology"/>
<dbReference type="SMART" id="SM00700">
    <property type="entry name" value="JHBP"/>
    <property type="match status" value="1"/>
</dbReference>
<dbReference type="OrthoDB" id="8190514at2759"/>
<dbReference type="Pfam" id="PF06585">
    <property type="entry name" value="JHBP"/>
    <property type="match status" value="1"/>
</dbReference>
<reference evidence="4" key="1">
    <citation type="submission" date="2019-08" db="EMBL/GenBank/DDBJ databases">
        <title>The genome of the North American firefly Photinus pyralis.</title>
        <authorList>
            <consortium name="Photinus pyralis genome working group"/>
            <person name="Fallon T.R."/>
            <person name="Sander Lower S.E."/>
            <person name="Weng J.-K."/>
        </authorList>
    </citation>
    <scope>NUCLEOTIDE SEQUENCE</scope>
    <source>
        <strain evidence="4">TRF0915ILg1</strain>
        <tissue evidence="4">Whole body</tissue>
    </source>
</reference>
<dbReference type="FunFam" id="3.15.10.30:FF:000001">
    <property type="entry name" value="Takeout-like protein 1"/>
    <property type="match status" value="1"/>
</dbReference>
<keyword evidence="1" id="KW-0732">Signal</keyword>
<gene>
    <name evidence="4" type="ORF">ILUMI_05361</name>
</gene>
<comment type="caution">
    <text evidence="4">The sequence shown here is derived from an EMBL/GenBank/DDBJ whole genome shotgun (WGS) entry which is preliminary data.</text>
</comment>
<evidence type="ECO:0000313" key="5">
    <source>
        <dbReference type="Proteomes" id="UP000801492"/>
    </source>
</evidence>
<keyword evidence="5" id="KW-1185">Reference proteome</keyword>
<comment type="similarity">
    <text evidence="3">Belongs to the TO family.</text>
</comment>
<organism evidence="4 5">
    <name type="scientific">Ignelater luminosus</name>
    <name type="common">Cucubano</name>
    <name type="synonym">Pyrophorus luminosus</name>
    <dbReference type="NCBI Taxonomy" id="2038154"/>
    <lineage>
        <taxon>Eukaryota</taxon>
        <taxon>Metazoa</taxon>
        <taxon>Ecdysozoa</taxon>
        <taxon>Arthropoda</taxon>
        <taxon>Hexapoda</taxon>
        <taxon>Insecta</taxon>
        <taxon>Pterygota</taxon>
        <taxon>Neoptera</taxon>
        <taxon>Endopterygota</taxon>
        <taxon>Coleoptera</taxon>
        <taxon>Polyphaga</taxon>
        <taxon>Elateriformia</taxon>
        <taxon>Elateroidea</taxon>
        <taxon>Elateridae</taxon>
        <taxon>Agrypninae</taxon>
        <taxon>Pyrophorini</taxon>
        <taxon>Ignelater</taxon>
    </lineage>
</organism>
<accession>A0A8K0GGF7</accession>
<evidence type="ECO:0000313" key="4">
    <source>
        <dbReference type="EMBL" id="KAF2900822.1"/>
    </source>
</evidence>
<dbReference type="AlphaFoldDB" id="A0A8K0GGF7"/>
<dbReference type="PANTHER" id="PTHR11008">
    <property type="entry name" value="PROTEIN TAKEOUT-LIKE PROTEIN"/>
    <property type="match status" value="1"/>
</dbReference>
<evidence type="ECO:0000256" key="3">
    <source>
        <dbReference type="ARBA" id="ARBA00060902"/>
    </source>
</evidence>
<sequence length="253" mass="28495">MIAIVVDRMNRGIITLFLVVAFSYAAKLPSGYQTCKHDDPNFSECLKTAVQDAFSRLNNGISTFKVPPLEPVNIPSITIGEGKGAVNVVQNYKSFDLYGVGTSQIGKFEAKLTDNEFTVEAEADTPEVRFEADYSFNGRVLLLPIVGDGKCVVKLQNLKTKFTLRAESFEKGGKKYLKVKDMTIKLTPGKVIYNFEHLFNGDQRLGEEMNKVLNDNWKEVYNDIGDQYETVLQEVFIDYANKIFGHVPYDDLF</sequence>